<proteinExistence type="predicted"/>
<evidence type="ECO:0000313" key="1">
    <source>
        <dbReference type="EMBL" id="KAK7462483.1"/>
    </source>
</evidence>
<evidence type="ECO:0008006" key="3">
    <source>
        <dbReference type="Google" id="ProtNLM"/>
    </source>
</evidence>
<keyword evidence="2" id="KW-1185">Reference proteome</keyword>
<comment type="caution">
    <text evidence="1">The sequence shown here is derived from an EMBL/GenBank/DDBJ whole genome shotgun (WGS) entry which is preliminary data.</text>
</comment>
<organism evidence="1 2">
    <name type="scientific">Marasmiellus scandens</name>
    <dbReference type="NCBI Taxonomy" id="2682957"/>
    <lineage>
        <taxon>Eukaryota</taxon>
        <taxon>Fungi</taxon>
        <taxon>Dikarya</taxon>
        <taxon>Basidiomycota</taxon>
        <taxon>Agaricomycotina</taxon>
        <taxon>Agaricomycetes</taxon>
        <taxon>Agaricomycetidae</taxon>
        <taxon>Agaricales</taxon>
        <taxon>Marasmiineae</taxon>
        <taxon>Omphalotaceae</taxon>
        <taxon>Marasmiellus</taxon>
    </lineage>
</organism>
<dbReference type="EMBL" id="JBANRG010000011">
    <property type="protein sequence ID" value="KAK7462483.1"/>
    <property type="molecule type" value="Genomic_DNA"/>
</dbReference>
<evidence type="ECO:0000313" key="2">
    <source>
        <dbReference type="Proteomes" id="UP001498398"/>
    </source>
</evidence>
<reference evidence="1 2" key="1">
    <citation type="submission" date="2024-01" db="EMBL/GenBank/DDBJ databases">
        <title>A draft genome for the cacao thread blight pathogen Marasmiellus scandens.</title>
        <authorList>
            <person name="Baruah I.K."/>
            <person name="Leung J."/>
            <person name="Bukari Y."/>
            <person name="Amoako-Attah I."/>
            <person name="Meinhardt L.W."/>
            <person name="Bailey B.A."/>
            <person name="Cohen S.P."/>
        </authorList>
    </citation>
    <scope>NUCLEOTIDE SEQUENCE [LARGE SCALE GENOMIC DNA]</scope>
    <source>
        <strain evidence="1 2">GH-19</strain>
    </source>
</reference>
<dbReference type="Proteomes" id="UP001498398">
    <property type="component" value="Unassembled WGS sequence"/>
</dbReference>
<accession>A0ABR1JJ82</accession>
<gene>
    <name evidence="1" type="ORF">VKT23_008082</name>
</gene>
<sequence>MTSLVVASIRLVDISQSKRLNEIIHGNLNVQAMPHLPTEGYSCQLTFQALLATIDNALDVAPPTTRIDRRVASKFAQKLHHDHLTECGQEQVQRAKPSVHAEIALATWLHREKLEAYPYIGVSKLSFLTGETHGKYYYSWVCPPDTSIDVRNRLVKYLQEVLVKDLVCFANWQKFAEHHSDSSVGSGGDMGVDALERRYAERAFDEN</sequence>
<protein>
    <recommendedName>
        <fullName evidence="3">Transposase</fullName>
    </recommendedName>
</protein>
<name>A0ABR1JJ82_9AGAR</name>